<evidence type="ECO:0000313" key="1">
    <source>
        <dbReference type="EMBL" id="MBL6458485.1"/>
    </source>
</evidence>
<evidence type="ECO:0000313" key="2">
    <source>
        <dbReference type="Proteomes" id="UP000606490"/>
    </source>
</evidence>
<organism evidence="1 2">
    <name type="scientific">Belnapia mucosa</name>
    <dbReference type="NCBI Taxonomy" id="2804532"/>
    <lineage>
        <taxon>Bacteria</taxon>
        <taxon>Pseudomonadati</taxon>
        <taxon>Pseudomonadota</taxon>
        <taxon>Alphaproteobacteria</taxon>
        <taxon>Acetobacterales</taxon>
        <taxon>Roseomonadaceae</taxon>
        <taxon>Belnapia</taxon>
    </lineage>
</organism>
<dbReference type="RefSeq" id="WP_202828227.1">
    <property type="nucleotide sequence ID" value="NZ_JAEUXJ010000015.1"/>
</dbReference>
<gene>
    <name evidence="1" type="ORF">JMJ55_24410</name>
</gene>
<dbReference type="Pfam" id="PF00300">
    <property type="entry name" value="His_Phos_1"/>
    <property type="match status" value="1"/>
</dbReference>
<name>A0ABS1V9X7_9PROT</name>
<comment type="caution">
    <text evidence="1">The sequence shown here is derived from an EMBL/GenBank/DDBJ whole genome shotgun (WGS) entry which is preliminary data.</text>
</comment>
<dbReference type="PANTHER" id="PTHR48100">
    <property type="entry name" value="BROAD-SPECIFICITY PHOSPHATASE YOR283W-RELATED"/>
    <property type="match status" value="1"/>
</dbReference>
<dbReference type="Gene3D" id="3.40.50.1240">
    <property type="entry name" value="Phosphoglycerate mutase-like"/>
    <property type="match status" value="1"/>
</dbReference>
<dbReference type="EMBL" id="JAEUXJ010000015">
    <property type="protein sequence ID" value="MBL6458485.1"/>
    <property type="molecule type" value="Genomic_DNA"/>
</dbReference>
<reference evidence="1 2" key="1">
    <citation type="submission" date="2021-01" db="EMBL/GenBank/DDBJ databases">
        <title>Belnapia mucosa sp. nov. and Belnapia arida sp. nov., isolated from the Tabernas Desert (Almeria, Spain).</title>
        <authorList>
            <person name="Molina-Menor E."/>
            <person name="Vidal-Verdu A."/>
            <person name="Calonge A."/>
            <person name="Satari L."/>
            <person name="Pereto Magraner J."/>
            <person name="Porcar Miralles M."/>
        </authorList>
    </citation>
    <scope>NUCLEOTIDE SEQUENCE [LARGE SCALE GENOMIC DNA]</scope>
    <source>
        <strain evidence="1 2">T6</strain>
    </source>
</reference>
<sequence length="197" mass="21166">MAPVLAESLNRIPFWFLRHGETDWNAEGRSQGRTDIPLNSVGLLQARRAAKTLAGIGGIATIVASPLVRARVTAEISAEALGLPVEFDEDLQEVNFGEQEGQPMGDWYDDWIAGQYTPEGAETFAGLLARAVAAVNRATARPAPVLVVAHGALFRALRLAFGHEPNVRTPNALPIRCEPPADGGRVWEVTPAELAPE</sequence>
<dbReference type="InterPro" id="IPR050275">
    <property type="entry name" value="PGM_Phosphatase"/>
</dbReference>
<dbReference type="SMART" id="SM00855">
    <property type="entry name" value="PGAM"/>
    <property type="match status" value="1"/>
</dbReference>
<dbReference type="PANTHER" id="PTHR48100:SF1">
    <property type="entry name" value="HISTIDINE PHOSPHATASE FAMILY PROTEIN-RELATED"/>
    <property type="match status" value="1"/>
</dbReference>
<protein>
    <submittedName>
        <fullName evidence="1">Histidine phosphatase family protein</fullName>
    </submittedName>
</protein>
<dbReference type="CDD" id="cd07067">
    <property type="entry name" value="HP_PGM_like"/>
    <property type="match status" value="1"/>
</dbReference>
<dbReference type="Proteomes" id="UP000606490">
    <property type="component" value="Unassembled WGS sequence"/>
</dbReference>
<accession>A0ABS1V9X7</accession>
<dbReference type="InterPro" id="IPR029033">
    <property type="entry name" value="His_PPase_superfam"/>
</dbReference>
<proteinExistence type="predicted"/>
<dbReference type="SUPFAM" id="SSF53254">
    <property type="entry name" value="Phosphoglycerate mutase-like"/>
    <property type="match status" value="1"/>
</dbReference>
<keyword evidence="2" id="KW-1185">Reference proteome</keyword>
<dbReference type="InterPro" id="IPR013078">
    <property type="entry name" value="His_Pase_superF_clade-1"/>
</dbReference>